<sequence>MDKLIKIFNGMFALAVLTILASCDRSPKVQNCKFVDIENPVKELKLNEVDAKGGEVEMRCGDKNLDVAWRQFRRGFNIDPEKYKNNLQALEDQVTCIKDEHTKGQEILCNKPGDQNNIVILNFTYDD</sequence>
<dbReference type="Proteomes" id="UP000053372">
    <property type="component" value="Unassembled WGS sequence"/>
</dbReference>
<dbReference type="EMBL" id="LMTZ01000055">
    <property type="protein sequence ID" value="KST68598.1"/>
    <property type="molecule type" value="Genomic_DNA"/>
</dbReference>
<keyword evidence="2" id="KW-1185">Reference proteome</keyword>
<dbReference type="RefSeq" id="WP_027846886.1">
    <property type="nucleotide sequence ID" value="NZ_LMTZ01000055.1"/>
</dbReference>
<protein>
    <recommendedName>
        <fullName evidence="3">Lipoprotein</fullName>
    </recommendedName>
</protein>
<dbReference type="OrthoDB" id="458480at2"/>
<evidence type="ECO:0008006" key="3">
    <source>
        <dbReference type="Google" id="ProtNLM"/>
    </source>
</evidence>
<reference evidence="1 2" key="1">
    <citation type="journal article" date="2015" name="Genome Announc.">
        <title>Draft Genome of the Euendolithic (true boring) Cyanobacterium Mastigocoleus testarum strain BC008.</title>
        <authorList>
            <person name="Guida B.S."/>
            <person name="Garcia-Pichel F."/>
        </authorList>
    </citation>
    <scope>NUCLEOTIDE SEQUENCE [LARGE SCALE GENOMIC DNA]</scope>
    <source>
        <strain evidence="1 2">BC008</strain>
    </source>
</reference>
<evidence type="ECO:0000313" key="1">
    <source>
        <dbReference type="EMBL" id="KST68598.1"/>
    </source>
</evidence>
<dbReference type="AlphaFoldDB" id="A0A0V7ZWJ9"/>
<accession>A0A0V7ZWJ9</accession>
<proteinExistence type="predicted"/>
<evidence type="ECO:0000313" key="2">
    <source>
        <dbReference type="Proteomes" id="UP000053372"/>
    </source>
</evidence>
<name>A0A0V7ZWJ9_9CYAN</name>
<organism evidence="1 2">
    <name type="scientific">Mastigocoleus testarum BC008</name>
    <dbReference type="NCBI Taxonomy" id="371196"/>
    <lineage>
        <taxon>Bacteria</taxon>
        <taxon>Bacillati</taxon>
        <taxon>Cyanobacteriota</taxon>
        <taxon>Cyanophyceae</taxon>
        <taxon>Nostocales</taxon>
        <taxon>Hapalosiphonaceae</taxon>
        <taxon>Mastigocoleus</taxon>
    </lineage>
</organism>
<gene>
    <name evidence="1" type="ORF">BC008_33655</name>
</gene>
<comment type="caution">
    <text evidence="1">The sequence shown here is derived from an EMBL/GenBank/DDBJ whole genome shotgun (WGS) entry which is preliminary data.</text>
</comment>
<dbReference type="PROSITE" id="PS51257">
    <property type="entry name" value="PROKAR_LIPOPROTEIN"/>
    <property type="match status" value="1"/>
</dbReference>